<dbReference type="SMART" id="SM00861">
    <property type="entry name" value="Transket_pyr"/>
    <property type="match status" value="1"/>
</dbReference>
<dbReference type="Proteomes" id="UP001470230">
    <property type="component" value="Unassembled WGS sequence"/>
</dbReference>
<protein>
    <recommendedName>
        <fullName evidence="2">Transketolase-like pyrimidine-binding domain-containing protein</fullName>
    </recommendedName>
</protein>
<evidence type="ECO:0000313" key="4">
    <source>
        <dbReference type="Proteomes" id="UP001470230"/>
    </source>
</evidence>
<name>A0ABR2HBV1_9EUKA</name>
<dbReference type="PANTHER" id="PTHR43825">
    <property type="entry name" value="PYRUVATE DEHYDROGENASE E1 COMPONENT"/>
    <property type="match status" value="1"/>
</dbReference>
<dbReference type="Pfam" id="PF02779">
    <property type="entry name" value="Transket_pyr"/>
    <property type="match status" value="1"/>
</dbReference>
<dbReference type="Gene3D" id="3.40.50.920">
    <property type="match status" value="1"/>
</dbReference>
<organism evidence="3 4">
    <name type="scientific">Tritrichomonas musculus</name>
    <dbReference type="NCBI Taxonomy" id="1915356"/>
    <lineage>
        <taxon>Eukaryota</taxon>
        <taxon>Metamonada</taxon>
        <taxon>Parabasalia</taxon>
        <taxon>Tritrichomonadida</taxon>
        <taxon>Tritrichomonadidae</taxon>
        <taxon>Tritrichomonas</taxon>
    </lineage>
</organism>
<dbReference type="SUPFAM" id="SSF52922">
    <property type="entry name" value="TK C-terminal domain-like"/>
    <property type="match status" value="1"/>
</dbReference>
<evidence type="ECO:0000313" key="3">
    <source>
        <dbReference type="EMBL" id="KAK8842855.1"/>
    </source>
</evidence>
<dbReference type="InterPro" id="IPR051157">
    <property type="entry name" value="PDH/Transketolase"/>
</dbReference>
<proteinExistence type="predicted"/>
<keyword evidence="4" id="KW-1185">Reference proteome</keyword>
<dbReference type="SUPFAM" id="SSF52518">
    <property type="entry name" value="Thiamin diphosphate-binding fold (THDP-binding)"/>
    <property type="match status" value="1"/>
</dbReference>
<dbReference type="InterPro" id="IPR009014">
    <property type="entry name" value="Transketo_C/PFOR_II"/>
</dbReference>
<comment type="cofactor">
    <cofactor evidence="1">
        <name>thiamine diphosphate</name>
        <dbReference type="ChEBI" id="CHEBI:58937"/>
    </cofactor>
</comment>
<sequence length="467" mass="51302">MPHLYAILVNDPNITDKVLDETFDTVCNIKGEKMKSLLSPDVTSEINGLCEIAAVLGYIQHNGPYTKRMIYSIAKYCPFAPMINGLYSLATLNRATGQIIIQITVPLIRLFEEMSSNLPNKSNLFASTVNFLTFFMNIDISRRIPCTEFVRPFYNVGFERYFSQNFPEEKFPQIQYFVAFNPDFRDMDWIRFKLPSLLSFPDRHIDCGIAESNMAGVAAGLSLAGKIPFMSSFAMFAAGRAFEQVRNSIGYPHLNVKIGATHAGITVGEDGASHQCNEDIALMRTIPGMVVMCPADDVEAKAAVRAAVEYEGPVYIRFGRAVVPVINDRPDYKFEIGKGTVVREGTDVTIVATGICVDSALGAAEMLEKDGVSAEVVNICTIKPLDEEVIIRSVKKTGKCVTAEEHSVIGGLGSAVCDALCKSYPAPVYKIGMQDMFGESGSAAALIEKYKLDAKGVYEQAKEFLNK</sequence>
<dbReference type="InterPro" id="IPR033248">
    <property type="entry name" value="Transketolase_C"/>
</dbReference>
<dbReference type="EMBL" id="JAPFFF010000037">
    <property type="protein sequence ID" value="KAK8842855.1"/>
    <property type="molecule type" value="Genomic_DNA"/>
</dbReference>
<dbReference type="InterPro" id="IPR029061">
    <property type="entry name" value="THDP-binding"/>
</dbReference>
<feature type="domain" description="Transketolase-like pyrimidine-binding" evidence="2">
    <location>
        <begin position="174"/>
        <end position="325"/>
    </location>
</feature>
<reference evidence="3 4" key="1">
    <citation type="submission" date="2024-04" db="EMBL/GenBank/DDBJ databases">
        <title>Tritrichomonas musculus Genome.</title>
        <authorList>
            <person name="Alves-Ferreira E."/>
            <person name="Grigg M."/>
            <person name="Lorenzi H."/>
            <person name="Galac M."/>
        </authorList>
    </citation>
    <scope>NUCLEOTIDE SEQUENCE [LARGE SCALE GENOMIC DNA]</scope>
    <source>
        <strain evidence="3 4">EAF2021</strain>
    </source>
</reference>
<comment type="caution">
    <text evidence="3">The sequence shown here is derived from an EMBL/GenBank/DDBJ whole genome shotgun (WGS) entry which is preliminary data.</text>
</comment>
<dbReference type="CDD" id="cd07033">
    <property type="entry name" value="TPP_PYR_DXS_TK_like"/>
    <property type="match status" value="1"/>
</dbReference>
<gene>
    <name evidence="3" type="ORF">M9Y10_025721</name>
</gene>
<dbReference type="Pfam" id="PF02780">
    <property type="entry name" value="Transketolase_C"/>
    <property type="match status" value="1"/>
</dbReference>
<evidence type="ECO:0000256" key="1">
    <source>
        <dbReference type="ARBA" id="ARBA00001964"/>
    </source>
</evidence>
<dbReference type="Gene3D" id="3.40.50.970">
    <property type="match status" value="1"/>
</dbReference>
<accession>A0ABR2HBV1</accession>
<dbReference type="PANTHER" id="PTHR43825:SF1">
    <property type="entry name" value="TRANSKETOLASE-LIKE PYRIMIDINE-BINDING DOMAIN-CONTAINING PROTEIN"/>
    <property type="match status" value="1"/>
</dbReference>
<evidence type="ECO:0000259" key="2">
    <source>
        <dbReference type="SMART" id="SM00861"/>
    </source>
</evidence>
<dbReference type="InterPro" id="IPR005475">
    <property type="entry name" value="Transketolase-like_Pyr-bd"/>
</dbReference>